<evidence type="ECO:0000256" key="2">
    <source>
        <dbReference type="ARBA" id="ARBA00004749"/>
    </source>
</evidence>
<dbReference type="EC" id="1.14.13.-" evidence="9"/>
<dbReference type="Proteomes" id="UP000254253">
    <property type="component" value="Unassembled WGS sequence"/>
</dbReference>
<dbReference type="RefSeq" id="WP_115587100.1">
    <property type="nucleotide sequence ID" value="NZ_UFRM01000001.1"/>
</dbReference>
<dbReference type="GO" id="GO:0071949">
    <property type="term" value="F:FAD binding"/>
    <property type="evidence" value="ECO:0007669"/>
    <property type="project" value="InterPro"/>
</dbReference>
<keyword evidence="7 9" id="KW-0503">Monooxygenase</keyword>
<dbReference type="InterPro" id="IPR051205">
    <property type="entry name" value="UbiH/COQ6_monooxygenase"/>
</dbReference>
<dbReference type="EMBL" id="UFRN01000002">
    <property type="protein sequence ID" value="SUT93016.1"/>
    <property type="molecule type" value="Genomic_DNA"/>
</dbReference>
<comment type="cofactor">
    <cofactor evidence="1">
        <name>FAD</name>
        <dbReference type="ChEBI" id="CHEBI:57692"/>
    </cofactor>
</comment>
<dbReference type="Pfam" id="PF01494">
    <property type="entry name" value="FAD_binding_3"/>
    <property type="match status" value="1"/>
</dbReference>
<feature type="domain" description="FAD-binding" evidence="8">
    <location>
        <begin position="4"/>
        <end position="322"/>
    </location>
</feature>
<evidence type="ECO:0000313" key="9">
    <source>
        <dbReference type="EMBL" id="SUT93016.1"/>
    </source>
</evidence>
<evidence type="ECO:0000313" key="10">
    <source>
        <dbReference type="Proteomes" id="UP000254253"/>
    </source>
</evidence>
<keyword evidence="10" id="KW-1185">Reference proteome</keyword>
<protein>
    <submittedName>
        <fullName evidence="9">Monooxygenase family protein</fullName>
        <ecNumber evidence="9">1.14.13.-</ecNumber>
    </submittedName>
</protein>
<dbReference type="PRINTS" id="PR00420">
    <property type="entry name" value="RNGMNOXGNASE"/>
</dbReference>
<dbReference type="UniPathway" id="UPA00232"/>
<gene>
    <name evidence="9" type="primary">ubiF_1</name>
    <name evidence="9" type="ORF">NCTC4191_01027</name>
</gene>
<dbReference type="Gene3D" id="3.50.50.60">
    <property type="entry name" value="FAD/NAD(P)-binding domain"/>
    <property type="match status" value="2"/>
</dbReference>
<dbReference type="SUPFAM" id="SSF51905">
    <property type="entry name" value="FAD/NAD(P)-binding domain"/>
    <property type="match status" value="1"/>
</dbReference>
<keyword evidence="6 9" id="KW-0560">Oxidoreductase</keyword>
<dbReference type="PANTHER" id="PTHR43876:SF7">
    <property type="entry name" value="UBIQUINONE BIOSYNTHESIS MONOOXYGENASE COQ6, MITOCHONDRIAL"/>
    <property type="match status" value="1"/>
</dbReference>
<dbReference type="InterPro" id="IPR002938">
    <property type="entry name" value="FAD-bd"/>
</dbReference>
<reference evidence="9 10" key="1">
    <citation type="submission" date="2018-06" db="EMBL/GenBank/DDBJ databases">
        <authorList>
            <consortium name="Pathogen Informatics"/>
            <person name="Doyle S."/>
        </authorList>
    </citation>
    <scope>NUCLEOTIDE SEQUENCE [LARGE SCALE GENOMIC DNA]</scope>
    <source>
        <strain evidence="9 10">NCTC4191</strain>
    </source>
</reference>
<name>A0A380TX39_ACTLI</name>
<dbReference type="GO" id="GO:0006744">
    <property type="term" value="P:ubiquinone biosynthetic process"/>
    <property type="evidence" value="ECO:0007669"/>
    <property type="project" value="UniProtKB-UniPathway"/>
</dbReference>
<sequence>MKSADIVIIGGGMVGLALAALLKNTDSQIKIIEKQIPQTSETFSNRVSAINATSEKMLEQVGALQLIQTERLSPYQKMSVWEQDSFAHIEFDNSDPSIRQLGLSQLGFIIENNQIQSALWQQVSRQDNVEIILSEPKTVGINENGAFLTLANNEMISAKLVVGADGANSWLRRQMHIPLVSKDYEQTALVCNVKTVEPHHNIARQIFSPKSILAFLPLADENLCSIVWSLPPEKAQQLQHCEVQQFNRELTIAFDNRLGLVELQSERTIYPLTARYARDFAQPRFALIGDAAHTIHPLAGLGVNLGFADAITLAQEIKQHLTLGHDIGEYRHLRRFERIRKTEAIKLLAAMEGLKQLFQGGHPVKKLIRGIGLSATNQLPVLKKLLIAQAVGI</sequence>
<evidence type="ECO:0000256" key="3">
    <source>
        <dbReference type="ARBA" id="ARBA00005349"/>
    </source>
</evidence>
<evidence type="ECO:0000256" key="6">
    <source>
        <dbReference type="ARBA" id="ARBA00023002"/>
    </source>
</evidence>
<evidence type="ECO:0000256" key="7">
    <source>
        <dbReference type="ARBA" id="ARBA00023033"/>
    </source>
</evidence>
<evidence type="ECO:0000259" key="8">
    <source>
        <dbReference type="Pfam" id="PF01494"/>
    </source>
</evidence>
<keyword evidence="4" id="KW-0285">Flavoprotein</keyword>
<dbReference type="PANTHER" id="PTHR43876">
    <property type="entry name" value="UBIQUINONE BIOSYNTHESIS MONOOXYGENASE COQ6, MITOCHONDRIAL"/>
    <property type="match status" value="1"/>
</dbReference>
<comment type="pathway">
    <text evidence="2">Cofactor biosynthesis; ubiquinone biosynthesis.</text>
</comment>
<evidence type="ECO:0000256" key="4">
    <source>
        <dbReference type="ARBA" id="ARBA00022630"/>
    </source>
</evidence>
<evidence type="ECO:0000256" key="5">
    <source>
        <dbReference type="ARBA" id="ARBA00022827"/>
    </source>
</evidence>
<comment type="similarity">
    <text evidence="3">Belongs to the UbiH/COQ6 family.</text>
</comment>
<dbReference type="NCBIfam" id="TIGR01988">
    <property type="entry name" value="Ubi-OHases"/>
    <property type="match status" value="1"/>
</dbReference>
<dbReference type="GO" id="GO:0019168">
    <property type="term" value="F:2-polyprenylphenol 6-hydroxylase activity"/>
    <property type="evidence" value="ECO:0007669"/>
    <property type="project" value="TreeGrafter"/>
</dbReference>
<dbReference type="AlphaFoldDB" id="A0A380TX39"/>
<dbReference type="InterPro" id="IPR036188">
    <property type="entry name" value="FAD/NAD-bd_sf"/>
</dbReference>
<proteinExistence type="inferred from homology"/>
<dbReference type="InterPro" id="IPR010971">
    <property type="entry name" value="UbiH/COQ6"/>
</dbReference>
<organism evidence="9 10">
    <name type="scientific">Actinobacillus lignieresii</name>
    <dbReference type="NCBI Taxonomy" id="720"/>
    <lineage>
        <taxon>Bacteria</taxon>
        <taxon>Pseudomonadati</taxon>
        <taxon>Pseudomonadota</taxon>
        <taxon>Gammaproteobacteria</taxon>
        <taxon>Pasteurellales</taxon>
        <taxon>Pasteurellaceae</taxon>
        <taxon>Actinobacillus</taxon>
    </lineage>
</organism>
<evidence type="ECO:0000256" key="1">
    <source>
        <dbReference type="ARBA" id="ARBA00001974"/>
    </source>
</evidence>
<keyword evidence="5" id="KW-0274">FAD</keyword>
<accession>A0A380TX39</accession>